<sequence>MTMDSQEIERLARKRAGAKMGFIVHATVYVLVNLMLMAMALSMGRNWAIFPAISWGFGLAIHGVVVFFLTGNSGLHDRLVERERLKLQRDPW</sequence>
<protein>
    <submittedName>
        <fullName evidence="3">2TM domain-containing protein</fullName>
    </submittedName>
</protein>
<keyword evidence="1" id="KW-1133">Transmembrane helix</keyword>
<keyword evidence="4" id="KW-1185">Reference proteome</keyword>
<gene>
    <name evidence="3" type="ORF">H8R02_22315</name>
</gene>
<feature type="domain" description="2TM" evidence="2">
    <location>
        <begin position="12"/>
        <end position="83"/>
    </location>
</feature>
<keyword evidence="1" id="KW-0472">Membrane</keyword>
<dbReference type="AlphaFoldDB" id="A0A923MD36"/>
<evidence type="ECO:0000256" key="1">
    <source>
        <dbReference type="SAM" id="Phobius"/>
    </source>
</evidence>
<dbReference type="Pfam" id="PF13239">
    <property type="entry name" value="2TM"/>
    <property type="match status" value="1"/>
</dbReference>
<accession>A0A923MD36</accession>
<feature type="transmembrane region" description="Helical" evidence="1">
    <location>
        <begin position="21"/>
        <end position="41"/>
    </location>
</feature>
<dbReference type="Proteomes" id="UP000596827">
    <property type="component" value="Unassembled WGS sequence"/>
</dbReference>
<dbReference type="InterPro" id="IPR025698">
    <property type="entry name" value="2TM_dom"/>
</dbReference>
<feature type="transmembrane region" description="Helical" evidence="1">
    <location>
        <begin position="47"/>
        <end position="69"/>
    </location>
</feature>
<evidence type="ECO:0000313" key="3">
    <source>
        <dbReference type="EMBL" id="MBC5767218.1"/>
    </source>
</evidence>
<comment type="caution">
    <text evidence="3">The sequence shown here is derived from an EMBL/GenBank/DDBJ whole genome shotgun (WGS) entry which is preliminary data.</text>
</comment>
<keyword evidence="1" id="KW-0812">Transmembrane</keyword>
<evidence type="ECO:0000259" key="2">
    <source>
        <dbReference type="Pfam" id="PF13239"/>
    </source>
</evidence>
<dbReference type="EMBL" id="JACORU010000009">
    <property type="protein sequence ID" value="MBC5767218.1"/>
    <property type="molecule type" value="Genomic_DNA"/>
</dbReference>
<reference evidence="3" key="1">
    <citation type="submission" date="2020-08" db="EMBL/GenBank/DDBJ databases">
        <title>Ramlibacter sp. GTP1 16S ribosomal RNA gene genome sequencing and assembly.</title>
        <authorList>
            <person name="Kang M."/>
        </authorList>
    </citation>
    <scope>NUCLEOTIDE SEQUENCE</scope>
    <source>
        <strain evidence="3">GTP1</strain>
    </source>
</reference>
<organism evidence="3 4">
    <name type="scientific">Ramlibacter albus</name>
    <dbReference type="NCBI Taxonomy" id="2079448"/>
    <lineage>
        <taxon>Bacteria</taxon>
        <taxon>Pseudomonadati</taxon>
        <taxon>Pseudomonadota</taxon>
        <taxon>Betaproteobacteria</taxon>
        <taxon>Burkholderiales</taxon>
        <taxon>Comamonadaceae</taxon>
        <taxon>Ramlibacter</taxon>
    </lineage>
</organism>
<name>A0A923MD36_9BURK</name>
<proteinExistence type="predicted"/>
<evidence type="ECO:0000313" key="4">
    <source>
        <dbReference type="Proteomes" id="UP000596827"/>
    </source>
</evidence>